<comment type="caution">
    <text evidence="2">The sequence shown here is derived from an EMBL/GenBank/DDBJ whole genome shotgun (WGS) entry which is preliminary data.</text>
</comment>
<dbReference type="Pfam" id="PF22036">
    <property type="entry name" value="MoaF_like"/>
    <property type="match status" value="1"/>
</dbReference>
<dbReference type="EMBL" id="JAMXHT010000007">
    <property type="protein sequence ID" value="MCO5400328.1"/>
    <property type="molecule type" value="Genomic_DNA"/>
</dbReference>
<dbReference type="Gene3D" id="2.40.128.20">
    <property type="match status" value="1"/>
</dbReference>
<keyword evidence="3" id="KW-1185">Reference proteome</keyword>
<dbReference type="InterPro" id="IPR012674">
    <property type="entry name" value="Calycin"/>
</dbReference>
<sequence>MNAPTQRASQLPPFAGKTFEVRYDGLTATNAYAEDGIHMRYEIIEGALAGAKGEVAYMWQHVAGDMYAISWQEADRSTVVHLDDFAAGTSRSFFTAASLDFYRLQGSLRAL</sequence>
<evidence type="ECO:0000259" key="1">
    <source>
        <dbReference type="Pfam" id="PF22036"/>
    </source>
</evidence>
<organism evidence="2 3">
    <name type="scientific">Ralstonia soli</name>
    <dbReference type="NCBI Taxonomy" id="2953896"/>
    <lineage>
        <taxon>Bacteria</taxon>
        <taxon>Pseudomonadati</taxon>
        <taxon>Pseudomonadota</taxon>
        <taxon>Betaproteobacteria</taxon>
        <taxon>Burkholderiales</taxon>
        <taxon>Burkholderiaceae</taxon>
        <taxon>Ralstonia</taxon>
    </lineage>
</organism>
<protein>
    <submittedName>
        <fullName evidence="2">Adenylate cyclase</fullName>
    </submittedName>
</protein>
<proteinExistence type="predicted"/>
<feature type="domain" description="MoaF-like" evidence="1">
    <location>
        <begin position="15"/>
        <end position="109"/>
    </location>
</feature>
<dbReference type="InterPro" id="IPR053892">
    <property type="entry name" value="MoaF-like"/>
</dbReference>
<dbReference type="RefSeq" id="WP_252682953.1">
    <property type="nucleotide sequence ID" value="NZ_JAMXHT010000007.1"/>
</dbReference>
<name>A0ABT1APG5_9RALS</name>
<reference evidence="2" key="2">
    <citation type="journal article" date="2023" name="Front. Microbiol.">
        <title>Ralstonia chuxiongensis sp. nov., Ralstonia mojiangensis sp. nov., and Ralstonia soli sp. nov., isolated from tobacco fields, are three novel species in the family Burkholderiaceae.</title>
        <authorList>
            <person name="Lu C.H."/>
            <person name="Zhang Y.Y."/>
            <person name="Jiang N."/>
            <person name="Chen W."/>
            <person name="Shao X."/>
            <person name="Zhao Z.M."/>
            <person name="Lu W.L."/>
            <person name="Hu X."/>
            <person name="Xi Y.X."/>
            <person name="Zou S.Y."/>
            <person name="Wei Q.J."/>
            <person name="Lin Z.L."/>
            <person name="Gong L."/>
            <person name="Gai X.T."/>
            <person name="Zhang L.Q."/>
            <person name="Li J.Y."/>
            <person name="Jin Y."/>
            <person name="Xia Z.Y."/>
        </authorList>
    </citation>
    <scope>NUCLEOTIDE SEQUENCE</scope>
    <source>
        <strain evidence="2">21MJYT02-11</strain>
    </source>
</reference>
<evidence type="ECO:0000313" key="3">
    <source>
        <dbReference type="Proteomes" id="UP001162811"/>
    </source>
</evidence>
<reference evidence="2" key="1">
    <citation type="submission" date="2022-06" db="EMBL/GenBank/DDBJ databases">
        <authorList>
            <person name="Lu C.-H."/>
        </authorList>
    </citation>
    <scope>NUCLEOTIDE SEQUENCE</scope>
    <source>
        <strain evidence="2">21MJYT02-11</strain>
    </source>
</reference>
<dbReference type="Proteomes" id="UP001162811">
    <property type="component" value="Unassembled WGS sequence"/>
</dbReference>
<evidence type="ECO:0000313" key="2">
    <source>
        <dbReference type="EMBL" id="MCO5400328.1"/>
    </source>
</evidence>
<accession>A0ABT1APG5</accession>
<gene>
    <name evidence="2" type="ORF">NG900_19185</name>
</gene>